<comment type="function">
    <text evidence="9">Essential cell division protein. May link together the upstream cell division proteins, which are predominantly cytoplasmic, with the downstream cell division proteins, which are predominantly periplasmic. May control correct divisome assembly.</text>
</comment>
<keyword evidence="8 9" id="KW-0131">Cell cycle</keyword>
<keyword evidence="4 9" id="KW-0132">Cell division</keyword>
<keyword evidence="6 9" id="KW-1133">Transmembrane helix</keyword>
<evidence type="ECO:0000313" key="12">
    <source>
        <dbReference type="Proteomes" id="UP001500604"/>
    </source>
</evidence>
<dbReference type="InterPro" id="IPR013685">
    <property type="entry name" value="POTRA_FtsQ_type"/>
</dbReference>
<evidence type="ECO:0000259" key="10">
    <source>
        <dbReference type="PROSITE" id="PS51779"/>
    </source>
</evidence>
<evidence type="ECO:0000256" key="3">
    <source>
        <dbReference type="ARBA" id="ARBA00022519"/>
    </source>
</evidence>
<organism evidence="11 12">
    <name type="scientific">Kistimonas scapharcae</name>
    <dbReference type="NCBI Taxonomy" id="1036133"/>
    <lineage>
        <taxon>Bacteria</taxon>
        <taxon>Pseudomonadati</taxon>
        <taxon>Pseudomonadota</taxon>
        <taxon>Gammaproteobacteria</taxon>
        <taxon>Oceanospirillales</taxon>
        <taxon>Endozoicomonadaceae</taxon>
        <taxon>Kistimonas</taxon>
    </lineage>
</organism>
<keyword evidence="2 9" id="KW-1003">Cell membrane</keyword>
<dbReference type="PROSITE" id="PS51779">
    <property type="entry name" value="POTRA"/>
    <property type="match status" value="1"/>
</dbReference>
<dbReference type="Pfam" id="PF08478">
    <property type="entry name" value="POTRA_1"/>
    <property type="match status" value="1"/>
</dbReference>
<keyword evidence="3 9" id="KW-0997">Cell inner membrane</keyword>
<feature type="domain" description="POTRA" evidence="10">
    <location>
        <begin position="77"/>
        <end position="146"/>
    </location>
</feature>
<evidence type="ECO:0000256" key="4">
    <source>
        <dbReference type="ARBA" id="ARBA00022618"/>
    </source>
</evidence>
<dbReference type="InterPro" id="IPR005548">
    <property type="entry name" value="Cell_div_FtsQ/DivIB_C"/>
</dbReference>
<dbReference type="RefSeq" id="WP_345194242.1">
    <property type="nucleotide sequence ID" value="NZ_BAABFL010000081.1"/>
</dbReference>
<protein>
    <recommendedName>
        <fullName evidence="9">Cell division protein FtsQ</fullName>
    </recommendedName>
</protein>
<evidence type="ECO:0000256" key="5">
    <source>
        <dbReference type="ARBA" id="ARBA00022692"/>
    </source>
</evidence>
<evidence type="ECO:0000256" key="1">
    <source>
        <dbReference type="ARBA" id="ARBA00004370"/>
    </source>
</evidence>
<evidence type="ECO:0000256" key="9">
    <source>
        <dbReference type="HAMAP-Rule" id="MF_00911"/>
    </source>
</evidence>
<dbReference type="InterPro" id="IPR034746">
    <property type="entry name" value="POTRA"/>
</dbReference>
<evidence type="ECO:0000313" key="11">
    <source>
        <dbReference type="EMBL" id="GAA4648578.1"/>
    </source>
</evidence>
<dbReference type="Pfam" id="PF03799">
    <property type="entry name" value="FtsQ_DivIB_C"/>
    <property type="match status" value="1"/>
</dbReference>
<evidence type="ECO:0000256" key="2">
    <source>
        <dbReference type="ARBA" id="ARBA00022475"/>
    </source>
</evidence>
<dbReference type="PANTHER" id="PTHR35851:SF1">
    <property type="entry name" value="CELL DIVISION PROTEIN FTSQ"/>
    <property type="match status" value="1"/>
</dbReference>
<dbReference type="EMBL" id="BAABFL010000081">
    <property type="protein sequence ID" value="GAA4648578.1"/>
    <property type="molecule type" value="Genomic_DNA"/>
</dbReference>
<dbReference type="InterPro" id="IPR045335">
    <property type="entry name" value="FtsQ_C_sf"/>
</dbReference>
<comment type="subunit">
    <text evidence="9">Part of a complex composed of FtsB, FtsL and FtsQ.</text>
</comment>
<evidence type="ECO:0000256" key="7">
    <source>
        <dbReference type="ARBA" id="ARBA00023136"/>
    </source>
</evidence>
<dbReference type="Gene3D" id="3.40.50.11690">
    <property type="entry name" value="Cell division protein FtsQ/DivIB"/>
    <property type="match status" value="1"/>
</dbReference>
<dbReference type="Gene3D" id="3.10.20.310">
    <property type="entry name" value="membrane protein fhac"/>
    <property type="match status" value="1"/>
</dbReference>
<comment type="similarity">
    <text evidence="9">Belongs to the FtsQ/DivIB family. FtsQ subfamily.</text>
</comment>
<dbReference type="InterPro" id="IPR026579">
    <property type="entry name" value="FtsQ"/>
</dbReference>
<sequence>METRLYAPDRDGRDRLKSRVAGRPARKIHGASRLEDRQASVRRWTQRGAQAAKLLLAGMVIGAFVWSLPWLWNWLDRPIVSVKVEGEFRYLPKETVQEQVTPFLAERFFRLNVAGLQTALQSVPWISRAKVRKVWPETLSIRIQEQVPVARWKRGGVLNGDGEVFRANDLSRFSDLPLLYGKEAAAPQVMQQYMTLNQQIRPLGLAMTALGQRETGSWWFQIGDVEVNLGHRDLVKRMQRFVRFYHVLLQKQWQDVRRVDLRYRDGIAVSWNTNDGSRVNRSN</sequence>
<comment type="caution">
    <text evidence="11">The sequence shown here is derived from an EMBL/GenBank/DDBJ whole genome shotgun (WGS) entry which is preliminary data.</text>
</comment>
<keyword evidence="5 9" id="KW-0812">Transmembrane</keyword>
<proteinExistence type="inferred from homology"/>
<gene>
    <name evidence="9" type="primary">ftsQ</name>
    <name evidence="11" type="ORF">GCM10023116_08470</name>
</gene>
<keyword evidence="12" id="KW-1185">Reference proteome</keyword>
<dbReference type="Proteomes" id="UP001500604">
    <property type="component" value="Unassembled WGS sequence"/>
</dbReference>
<feature type="transmembrane region" description="Helical" evidence="9">
    <location>
        <begin position="52"/>
        <end position="72"/>
    </location>
</feature>
<name>A0ABP8UZF6_9GAMM</name>
<dbReference type="PANTHER" id="PTHR35851">
    <property type="entry name" value="CELL DIVISION PROTEIN FTSQ"/>
    <property type="match status" value="1"/>
</dbReference>
<keyword evidence="7 9" id="KW-0472">Membrane</keyword>
<accession>A0ABP8UZF6</accession>
<dbReference type="HAMAP" id="MF_00911">
    <property type="entry name" value="FtsQ_subfam"/>
    <property type="match status" value="1"/>
</dbReference>
<evidence type="ECO:0000256" key="6">
    <source>
        <dbReference type="ARBA" id="ARBA00022989"/>
    </source>
</evidence>
<evidence type="ECO:0000256" key="8">
    <source>
        <dbReference type="ARBA" id="ARBA00023306"/>
    </source>
</evidence>
<reference evidence="12" key="1">
    <citation type="journal article" date="2019" name="Int. J. Syst. Evol. Microbiol.">
        <title>The Global Catalogue of Microorganisms (GCM) 10K type strain sequencing project: providing services to taxonomists for standard genome sequencing and annotation.</title>
        <authorList>
            <consortium name="The Broad Institute Genomics Platform"/>
            <consortium name="The Broad Institute Genome Sequencing Center for Infectious Disease"/>
            <person name="Wu L."/>
            <person name="Ma J."/>
        </authorList>
    </citation>
    <scope>NUCLEOTIDE SEQUENCE [LARGE SCALE GENOMIC DNA]</scope>
    <source>
        <strain evidence="12">JCM 17805</strain>
    </source>
</reference>
<comment type="subcellular location">
    <subcellularLocation>
        <location evidence="9">Cell inner membrane</location>
        <topology evidence="9">Single-pass type II membrane protein</topology>
    </subcellularLocation>
    <subcellularLocation>
        <location evidence="1">Membrane</location>
    </subcellularLocation>
    <text evidence="9">Localizes to the division septum.</text>
</comment>